<geneLocation type="plasmid" evidence="1">
    <name>pEMA120</name>
</geneLocation>
<gene>
    <name evidence="1" type="ORF">pEMA120_p74</name>
</gene>
<proteinExistence type="predicted"/>
<keyword evidence="1" id="KW-0614">Plasmid</keyword>
<name>A0A286KC42_ENTFC</name>
<protein>
    <submittedName>
        <fullName evidence="1">Uncharacterized protein</fullName>
    </submittedName>
</protein>
<dbReference type="AlphaFoldDB" id="A0A286KC42"/>
<reference evidence="1" key="1">
    <citation type="journal article" date="2017" name="Front. Microbiol.">
        <title>Identification of Novel Conjugative Plasmids with Multiple Copies of fosB that Confer High-Level Fosfomycin Resistance to Vancomycin-Resistant Enterococci.</title>
        <authorList>
            <person name="Sun L."/>
            <person name="Zhang P."/>
            <person name="Qu T."/>
            <person name="Chen Y."/>
            <person name="Hua X."/>
            <person name="Shi K."/>
            <person name="Yu Y."/>
        </authorList>
    </citation>
    <scope>NUCLEOTIDE SEQUENCE</scope>
    <source>
        <strain evidence="1">A120</strain>
        <plasmid evidence="1">pEMA120</plasmid>
    </source>
</reference>
<sequence length="43" mass="5423">MCGENRMHGVDRGKNWRLFQKFTYRYLHIIFLNYAKKRFLKDQ</sequence>
<accession>A0A286KC42</accession>
<evidence type="ECO:0000313" key="1">
    <source>
        <dbReference type="EMBL" id="APB62485.1"/>
    </source>
</evidence>
<organism evidence="1">
    <name type="scientific">Enterococcus faecium</name>
    <name type="common">Streptococcus faecium</name>
    <dbReference type="NCBI Taxonomy" id="1352"/>
    <lineage>
        <taxon>Bacteria</taxon>
        <taxon>Bacillati</taxon>
        <taxon>Bacillota</taxon>
        <taxon>Bacilli</taxon>
        <taxon>Lactobacillales</taxon>
        <taxon>Enterococcaceae</taxon>
        <taxon>Enterococcus</taxon>
    </lineage>
</organism>
<dbReference type="EMBL" id="KX853854">
    <property type="protein sequence ID" value="APB62485.1"/>
    <property type="molecule type" value="Genomic_DNA"/>
</dbReference>